<dbReference type="KEGG" id="wcp:H9Q76_04455"/>
<feature type="transmembrane region" description="Helical" evidence="1">
    <location>
        <begin position="15"/>
        <end position="33"/>
    </location>
</feature>
<evidence type="ECO:0000313" key="2">
    <source>
        <dbReference type="EMBL" id="QNM00541.1"/>
    </source>
</evidence>
<dbReference type="EMBL" id="CP060632">
    <property type="protein sequence ID" value="QNM00541.1"/>
    <property type="molecule type" value="Genomic_DNA"/>
</dbReference>
<keyword evidence="1" id="KW-0812">Transmembrane</keyword>
<proteinExistence type="predicted"/>
<feature type="transmembrane region" description="Helical" evidence="1">
    <location>
        <begin position="53"/>
        <end position="81"/>
    </location>
</feature>
<reference evidence="2 3" key="1">
    <citation type="submission" date="2020-08" db="EMBL/GenBank/DDBJ databases">
        <authorList>
            <person name="Liu C."/>
            <person name="Sun Q."/>
        </authorList>
    </citation>
    <scope>NUCLEOTIDE SEQUENCE [LARGE SCALE GENOMIC DNA]</scope>
    <source>
        <strain evidence="2 3">NSJ-4</strain>
    </source>
</reference>
<gene>
    <name evidence="2" type="ORF">H9Q76_04455</name>
</gene>
<feature type="transmembrane region" description="Helical" evidence="1">
    <location>
        <begin position="211"/>
        <end position="233"/>
    </location>
</feature>
<feature type="transmembrane region" description="Helical" evidence="1">
    <location>
        <begin position="239"/>
        <end position="256"/>
    </location>
</feature>
<evidence type="ECO:0000256" key="1">
    <source>
        <dbReference type="SAM" id="Phobius"/>
    </source>
</evidence>
<protein>
    <submittedName>
        <fullName evidence="2">DUF3169 family protein</fullName>
    </submittedName>
</protein>
<feature type="transmembrane region" description="Helical" evidence="1">
    <location>
        <begin position="144"/>
        <end position="164"/>
    </location>
</feature>
<dbReference type="Pfam" id="PF11368">
    <property type="entry name" value="DUF3169"/>
    <property type="match status" value="1"/>
</dbReference>
<dbReference type="AlphaFoldDB" id="A0A7G9FPQ9"/>
<name>A0A7G9FPQ9_9FIRM</name>
<dbReference type="Proteomes" id="UP000515819">
    <property type="component" value="Chromosome"/>
</dbReference>
<sequence>MSKDKKTKEKSTKKALIILISALAICFLAGYIVGKIMGKVEKTQSFDAVVTAIRAFALDAIPILFAVVSLLGCLLPVIAYARCNMLYKQLQKDRENDDLWDTLEEKLNVPMIMSNIFSIIELCLFFCFLYDVEKGYGKVSGYQSAMWVIAVAMFVITMAIEILIPKLTVDIEKKLNPEKRGNALDFQFRKVWMSSCDEAERLIVYRAGYQAFLSTNVVCLILCIVIFIFTFLFKTDIMGFVYVCMILLVNNVSYMMRAAKLERRR</sequence>
<keyword evidence="1" id="KW-0472">Membrane</keyword>
<feature type="transmembrane region" description="Helical" evidence="1">
    <location>
        <begin position="112"/>
        <end position="132"/>
    </location>
</feature>
<accession>A0A7G9FPQ9</accession>
<dbReference type="InterPro" id="IPR021509">
    <property type="entry name" value="DUF3169"/>
</dbReference>
<keyword evidence="1" id="KW-1133">Transmembrane helix</keyword>
<keyword evidence="3" id="KW-1185">Reference proteome</keyword>
<dbReference type="RefSeq" id="WP_249321716.1">
    <property type="nucleotide sequence ID" value="NZ_CP060632.1"/>
</dbReference>
<organism evidence="2 3">
    <name type="scientific">Wujia chipingensis</name>
    <dbReference type="NCBI Taxonomy" id="2763670"/>
    <lineage>
        <taxon>Bacteria</taxon>
        <taxon>Bacillati</taxon>
        <taxon>Bacillota</taxon>
        <taxon>Clostridia</taxon>
        <taxon>Lachnospirales</taxon>
        <taxon>Lachnospiraceae</taxon>
        <taxon>Wujia</taxon>
    </lineage>
</organism>
<evidence type="ECO:0000313" key="3">
    <source>
        <dbReference type="Proteomes" id="UP000515819"/>
    </source>
</evidence>